<evidence type="ECO:0000313" key="3">
    <source>
        <dbReference type="EMBL" id="GER04390.1"/>
    </source>
</evidence>
<dbReference type="EMBL" id="BKCN01000010">
    <property type="protein sequence ID" value="GER04390.1"/>
    <property type="molecule type" value="Genomic_DNA"/>
</dbReference>
<dbReference type="InterPro" id="IPR036291">
    <property type="entry name" value="NAD(P)-bd_dom_sf"/>
</dbReference>
<evidence type="ECO:0000259" key="2">
    <source>
        <dbReference type="PROSITE" id="PS51176"/>
    </source>
</evidence>
<proteinExistence type="predicted"/>
<dbReference type="InterPro" id="IPR046826">
    <property type="entry name" value="PDH_N"/>
</dbReference>
<dbReference type="GO" id="GO:0004665">
    <property type="term" value="F:prephenate dehydrogenase (NADP+) activity"/>
    <property type="evidence" value="ECO:0007669"/>
    <property type="project" value="InterPro"/>
</dbReference>
<dbReference type="Pfam" id="PF20463">
    <property type="entry name" value="PDH_C"/>
    <property type="match status" value="1"/>
</dbReference>
<evidence type="ECO:0000313" key="4">
    <source>
        <dbReference type="Proteomes" id="UP000324996"/>
    </source>
</evidence>
<dbReference type="GO" id="GO:0008977">
    <property type="term" value="F:prephenate dehydrogenase (NAD+) activity"/>
    <property type="evidence" value="ECO:0007669"/>
    <property type="project" value="InterPro"/>
</dbReference>
<keyword evidence="1" id="KW-0560">Oxidoreductase</keyword>
<dbReference type="Proteomes" id="UP000324996">
    <property type="component" value="Unassembled WGS sequence"/>
</dbReference>
<dbReference type="InterPro" id="IPR008927">
    <property type="entry name" value="6-PGluconate_DH-like_C_sf"/>
</dbReference>
<keyword evidence="4" id="KW-1185">Reference proteome</keyword>
<dbReference type="SUPFAM" id="SSF48179">
    <property type="entry name" value="6-phosphogluconate dehydrogenase C-terminal domain-like"/>
    <property type="match status" value="1"/>
</dbReference>
<comment type="caution">
    <text evidence="3">The sequence shown here is derived from an EMBL/GenBank/DDBJ whole genome shotgun (WGS) entry which is preliminary data.</text>
</comment>
<dbReference type="RefSeq" id="WP_042085647.1">
    <property type="nucleotide sequence ID" value="NZ_BKCN01000010.1"/>
</dbReference>
<dbReference type="SUPFAM" id="SSF51735">
    <property type="entry name" value="NAD(P)-binding Rossmann-fold domains"/>
    <property type="match status" value="1"/>
</dbReference>
<protein>
    <submittedName>
        <fullName evidence="3">Prephenate dehydrogenase</fullName>
    </submittedName>
</protein>
<dbReference type="PANTHER" id="PTHR21363">
    <property type="entry name" value="PREPHENATE DEHYDROGENASE"/>
    <property type="match status" value="1"/>
</dbReference>
<dbReference type="Pfam" id="PF02153">
    <property type="entry name" value="PDH_N"/>
    <property type="match status" value="1"/>
</dbReference>
<accession>A0A5A7NA93</accession>
<dbReference type="GO" id="GO:0006571">
    <property type="term" value="P:tyrosine biosynthetic process"/>
    <property type="evidence" value="ECO:0007669"/>
    <property type="project" value="InterPro"/>
</dbReference>
<dbReference type="InterPro" id="IPR003099">
    <property type="entry name" value="Prephen_DH"/>
</dbReference>
<reference evidence="3 4" key="1">
    <citation type="submission" date="2019-09" db="EMBL/GenBank/DDBJ databases">
        <title>NBRP : Genome information of microbial organism related human and environment.</title>
        <authorList>
            <person name="Hattori M."/>
            <person name="Oshima K."/>
            <person name="Inaba H."/>
            <person name="Suda W."/>
            <person name="Sakamoto M."/>
            <person name="Iino T."/>
            <person name="Kitahara M."/>
            <person name="Oshida Y."/>
            <person name="Iida T."/>
            <person name="Kudo T."/>
            <person name="Itoh T."/>
            <person name="Ohkuma M."/>
        </authorList>
    </citation>
    <scope>NUCLEOTIDE SEQUENCE [LARGE SCALE GENOMIC DNA]</scope>
    <source>
        <strain evidence="3 4">Q-1</strain>
    </source>
</reference>
<feature type="domain" description="Prephenate/arogenate dehydrogenase" evidence="2">
    <location>
        <begin position="1"/>
        <end position="283"/>
    </location>
</feature>
<dbReference type="GO" id="GO:0070403">
    <property type="term" value="F:NAD+ binding"/>
    <property type="evidence" value="ECO:0007669"/>
    <property type="project" value="InterPro"/>
</dbReference>
<dbReference type="InterPro" id="IPR050812">
    <property type="entry name" value="Preph/Arog_dehydrog"/>
</dbReference>
<dbReference type="Gene3D" id="1.10.3660.10">
    <property type="entry name" value="6-phosphogluconate dehydrogenase C-terminal like domain"/>
    <property type="match status" value="1"/>
</dbReference>
<dbReference type="PANTHER" id="PTHR21363:SF0">
    <property type="entry name" value="PREPHENATE DEHYDROGENASE [NADP(+)]"/>
    <property type="match status" value="1"/>
</dbReference>
<organism evidence="3 4">
    <name type="scientific">Iodidimonas nitroreducens</name>
    <dbReference type="NCBI Taxonomy" id="1236968"/>
    <lineage>
        <taxon>Bacteria</taxon>
        <taxon>Pseudomonadati</taxon>
        <taxon>Pseudomonadota</taxon>
        <taxon>Alphaproteobacteria</taxon>
        <taxon>Iodidimonadales</taxon>
        <taxon>Iodidimonadaceae</taxon>
        <taxon>Iodidimonas</taxon>
    </lineage>
</organism>
<dbReference type="InterPro" id="IPR046825">
    <property type="entry name" value="PDH_C"/>
</dbReference>
<gene>
    <name evidence="3" type="ORF">JCM17846_20720</name>
</gene>
<evidence type="ECO:0000256" key="1">
    <source>
        <dbReference type="ARBA" id="ARBA00023002"/>
    </source>
</evidence>
<sequence length="283" mass="30808">MKIGIIGFGLMGASLALALREADPTLTFVIADRDAGHRAVARQLFPDSVIGDDLTRIAGLSDILFLATPVRTMGAIAQQIGPFLKPGMTLTDLGSVKEQVIRDIAPHVPGNCHFIPGHPVAGRERSGPNDADPLIFKDRNWVLTPDENCNPEALDRLTKLLEGLPIAHVLRLDAASHDRVLAFNSHLPHIIAFAAMLESAKIGEDLGVDMRNFSGGSYDDMTRVAAADPVMWRDIFLTNGERLEEMIRALIGRMDNILDAMHASDEAKLTALIAKARDLKIRD</sequence>
<dbReference type="AlphaFoldDB" id="A0A5A7NA93"/>
<dbReference type="Gene3D" id="3.40.50.720">
    <property type="entry name" value="NAD(P)-binding Rossmann-like Domain"/>
    <property type="match status" value="1"/>
</dbReference>
<dbReference type="PROSITE" id="PS51176">
    <property type="entry name" value="PDH_ADH"/>
    <property type="match status" value="1"/>
</dbReference>
<name>A0A5A7NA93_9PROT</name>